<sequence length="188" mass="19943">MTEQQPYTVLGQYPGFELRHYPAHVLAQVTVNAGFEGAGNTGFRHLFAYISGQNSSRSVLEPDPPGEVRFAETLAMTAPVLLEPSPVPGAYSVAFVLPADLTAPTAPVPADPAVSIVPVPGRTGAAASFGGRWSEANFQGHLAGLLGAVSAEGFTPLGSPRFARFDPPYRPWFLRRNEVIQDVEGPGD</sequence>
<dbReference type="SUPFAM" id="SSF55136">
    <property type="entry name" value="Probable bacterial effector-binding domain"/>
    <property type="match status" value="1"/>
</dbReference>
<gene>
    <name evidence="1" type="ORF">LJ755_01755</name>
    <name evidence="2" type="ORF">MUK71_08930</name>
</gene>
<dbReference type="PANTHER" id="PTHR11220:SF1">
    <property type="entry name" value="HEME-BINDING PROTEIN 2"/>
    <property type="match status" value="1"/>
</dbReference>
<dbReference type="Pfam" id="PF04832">
    <property type="entry name" value="SOUL"/>
    <property type="match status" value="1"/>
</dbReference>
<dbReference type="EMBL" id="JAJFZT010000001">
    <property type="protein sequence ID" value="MCC3271456.1"/>
    <property type="molecule type" value="Genomic_DNA"/>
</dbReference>
<dbReference type="InterPro" id="IPR006917">
    <property type="entry name" value="SOUL_heme-bd"/>
</dbReference>
<dbReference type="Proteomes" id="UP001155145">
    <property type="component" value="Unassembled WGS sequence"/>
</dbReference>
<evidence type="ECO:0000313" key="4">
    <source>
        <dbReference type="Proteomes" id="UP001155145"/>
    </source>
</evidence>
<dbReference type="RefSeq" id="WP_227927791.1">
    <property type="nucleotide sequence ID" value="NZ_CP094984.1"/>
</dbReference>
<keyword evidence="3" id="KW-1185">Reference proteome</keyword>
<organism evidence="1 4">
    <name type="scientific">Arthrobacter zhangbolii</name>
    <dbReference type="NCBI Taxonomy" id="2886936"/>
    <lineage>
        <taxon>Bacteria</taxon>
        <taxon>Bacillati</taxon>
        <taxon>Actinomycetota</taxon>
        <taxon>Actinomycetes</taxon>
        <taxon>Micrococcales</taxon>
        <taxon>Micrococcaceae</taxon>
        <taxon>Arthrobacter</taxon>
    </lineage>
</organism>
<reference evidence="1" key="1">
    <citation type="submission" date="2021-10" db="EMBL/GenBank/DDBJ databases">
        <title>Novel species in genus Arthrobacter.</title>
        <authorList>
            <person name="Liu Y."/>
        </authorList>
    </citation>
    <scope>NUCLEOTIDE SEQUENCE</scope>
    <source>
        <strain evidence="3">zg-Y462</strain>
        <strain evidence="1">Zg-Y462</strain>
    </source>
</reference>
<dbReference type="Gene3D" id="3.20.80.10">
    <property type="entry name" value="Regulatory factor, effector binding domain"/>
    <property type="match status" value="1"/>
</dbReference>
<evidence type="ECO:0000313" key="3">
    <source>
        <dbReference type="Proteomes" id="UP000829758"/>
    </source>
</evidence>
<dbReference type="Proteomes" id="UP000829758">
    <property type="component" value="Chromosome"/>
</dbReference>
<dbReference type="InterPro" id="IPR011256">
    <property type="entry name" value="Reg_factor_effector_dom_sf"/>
</dbReference>
<evidence type="ECO:0000313" key="2">
    <source>
        <dbReference type="EMBL" id="UON90771.1"/>
    </source>
</evidence>
<accession>A0A9X1M5L1</accession>
<evidence type="ECO:0000313" key="1">
    <source>
        <dbReference type="EMBL" id="MCC3271456.1"/>
    </source>
</evidence>
<dbReference type="AlphaFoldDB" id="A0A9X1M5L1"/>
<name>A0A9X1M5L1_9MICC</name>
<dbReference type="PANTHER" id="PTHR11220">
    <property type="entry name" value="HEME-BINDING PROTEIN-RELATED"/>
    <property type="match status" value="1"/>
</dbReference>
<dbReference type="EMBL" id="CP094984">
    <property type="protein sequence ID" value="UON90771.1"/>
    <property type="molecule type" value="Genomic_DNA"/>
</dbReference>
<proteinExistence type="predicted"/>
<protein>
    <submittedName>
        <fullName evidence="1">Heme-binding protein</fullName>
    </submittedName>
</protein>